<organism evidence="5 6">
    <name type="scientific">Thalassotalea agarivorans</name>
    <name type="common">Thalassomonas agarivorans</name>
    <dbReference type="NCBI Taxonomy" id="349064"/>
    <lineage>
        <taxon>Bacteria</taxon>
        <taxon>Pseudomonadati</taxon>
        <taxon>Pseudomonadota</taxon>
        <taxon>Gammaproteobacteria</taxon>
        <taxon>Alteromonadales</taxon>
        <taxon>Colwelliaceae</taxon>
        <taxon>Thalassotalea</taxon>
    </lineage>
</organism>
<reference evidence="5 6" key="1">
    <citation type="submission" date="2016-10" db="EMBL/GenBank/DDBJ databases">
        <authorList>
            <person name="de Groot N.N."/>
        </authorList>
    </citation>
    <scope>NUCLEOTIDE SEQUENCE [LARGE SCALE GENOMIC DNA]</scope>
    <source>
        <strain evidence="5 6">DSM 19706</strain>
    </source>
</reference>
<dbReference type="Proteomes" id="UP000199308">
    <property type="component" value="Unassembled WGS sequence"/>
</dbReference>
<dbReference type="PRINTS" id="PR00037">
    <property type="entry name" value="HTHLACR"/>
</dbReference>
<dbReference type="InterPro" id="IPR001034">
    <property type="entry name" value="DeoR_HTH"/>
</dbReference>
<gene>
    <name evidence="5" type="ORF">SAMN05660429_02338</name>
</gene>
<dbReference type="InterPro" id="IPR018356">
    <property type="entry name" value="Tscrpt_reg_HTH_DeoR_CS"/>
</dbReference>
<evidence type="ECO:0000256" key="3">
    <source>
        <dbReference type="ARBA" id="ARBA00023163"/>
    </source>
</evidence>
<dbReference type="SMART" id="SM01134">
    <property type="entry name" value="DeoRC"/>
    <property type="match status" value="1"/>
</dbReference>
<dbReference type="GO" id="GO:0003700">
    <property type="term" value="F:DNA-binding transcription factor activity"/>
    <property type="evidence" value="ECO:0007669"/>
    <property type="project" value="InterPro"/>
</dbReference>
<dbReference type="Pfam" id="PF00455">
    <property type="entry name" value="DeoRC"/>
    <property type="match status" value="1"/>
</dbReference>
<keyword evidence="1" id="KW-0805">Transcription regulation</keyword>
<dbReference type="AlphaFoldDB" id="A0A1I0G6W7"/>
<keyword evidence="2" id="KW-0238">DNA-binding</keyword>
<feature type="domain" description="HTH deoR-type" evidence="4">
    <location>
        <begin position="6"/>
        <end position="61"/>
    </location>
</feature>
<dbReference type="SUPFAM" id="SSF46785">
    <property type="entry name" value="Winged helix' DNA-binding domain"/>
    <property type="match status" value="1"/>
</dbReference>
<dbReference type="SMART" id="SM00420">
    <property type="entry name" value="HTH_DEOR"/>
    <property type="match status" value="1"/>
</dbReference>
<proteinExistence type="predicted"/>
<dbReference type="GO" id="GO:0003677">
    <property type="term" value="F:DNA binding"/>
    <property type="evidence" value="ECO:0007669"/>
    <property type="project" value="UniProtKB-KW"/>
</dbReference>
<dbReference type="PROSITE" id="PS51000">
    <property type="entry name" value="HTH_DEOR_2"/>
    <property type="match status" value="1"/>
</dbReference>
<dbReference type="PROSITE" id="PS00894">
    <property type="entry name" value="HTH_DEOR_1"/>
    <property type="match status" value="1"/>
</dbReference>
<evidence type="ECO:0000259" key="4">
    <source>
        <dbReference type="PROSITE" id="PS51000"/>
    </source>
</evidence>
<sequence>MNKRNTQQRRRTIVEKVNLQGQVSVDELANFFSTSEVTIRKDLAVLEDSGLLLRRFGGAVPAPQEFIKEANDEQLSARKLALGKAAADLISDHHRVLIDSGTTTAAIIPSLSDKQGLVVMTNSLHIANALRELENEPTLLMTGGTWDPHSEAFQGKVAEQVLRSYDFDKLFIGADGIDIERGTTTFNELTGLSQVMADVAREVIVVIESEKLTRKIPNLELPWHSITTLITNDDLSAELKQHLLKTGINLILA</sequence>
<keyword evidence="3" id="KW-0804">Transcription</keyword>
<dbReference type="InterPro" id="IPR036390">
    <property type="entry name" value="WH_DNA-bd_sf"/>
</dbReference>
<dbReference type="SUPFAM" id="SSF100950">
    <property type="entry name" value="NagB/RpiA/CoA transferase-like"/>
    <property type="match status" value="1"/>
</dbReference>
<dbReference type="InterPro" id="IPR014036">
    <property type="entry name" value="DeoR-like_C"/>
</dbReference>
<evidence type="ECO:0000313" key="5">
    <source>
        <dbReference type="EMBL" id="SET66538.1"/>
    </source>
</evidence>
<dbReference type="PANTHER" id="PTHR30363:SF44">
    <property type="entry name" value="AGA OPERON TRANSCRIPTIONAL REPRESSOR-RELATED"/>
    <property type="match status" value="1"/>
</dbReference>
<dbReference type="RefSeq" id="WP_093330586.1">
    <property type="nucleotide sequence ID" value="NZ_AP027363.1"/>
</dbReference>
<name>A0A1I0G6W7_THASX</name>
<accession>A0A1I0G6W7</accession>
<dbReference type="EMBL" id="FOHK01000011">
    <property type="protein sequence ID" value="SET66538.1"/>
    <property type="molecule type" value="Genomic_DNA"/>
</dbReference>
<evidence type="ECO:0000256" key="1">
    <source>
        <dbReference type="ARBA" id="ARBA00023015"/>
    </source>
</evidence>
<dbReference type="Pfam" id="PF08220">
    <property type="entry name" value="HTH_DeoR"/>
    <property type="match status" value="1"/>
</dbReference>
<dbReference type="InterPro" id="IPR050313">
    <property type="entry name" value="Carb_Metab_HTH_regulators"/>
</dbReference>
<dbReference type="Gene3D" id="3.40.50.1360">
    <property type="match status" value="1"/>
</dbReference>
<evidence type="ECO:0000256" key="2">
    <source>
        <dbReference type="ARBA" id="ARBA00023125"/>
    </source>
</evidence>
<dbReference type="OrthoDB" id="9814815at2"/>
<evidence type="ECO:0000313" key="6">
    <source>
        <dbReference type="Proteomes" id="UP000199308"/>
    </source>
</evidence>
<protein>
    <submittedName>
        <fullName evidence="5">Transcriptional regulator, DeoR family</fullName>
    </submittedName>
</protein>
<keyword evidence="6" id="KW-1185">Reference proteome</keyword>
<dbReference type="STRING" id="349064.SAMN05660429_02338"/>
<dbReference type="PANTHER" id="PTHR30363">
    <property type="entry name" value="HTH-TYPE TRANSCRIPTIONAL REGULATOR SRLR-RELATED"/>
    <property type="match status" value="1"/>
</dbReference>
<dbReference type="InterPro" id="IPR037171">
    <property type="entry name" value="NagB/RpiA_transferase-like"/>
</dbReference>